<name>X1CIF7_9ZZZZ</name>
<protein>
    <submittedName>
        <fullName evidence="1">Uncharacterized protein</fullName>
    </submittedName>
</protein>
<reference evidence="1" key="1">
    <citation type="journal article" date="2014" name="Front. Microbiol.">
        <title>High frequency of phylogenetically diverse reductive dehalogenase-homologous genes in deep subseafloor sedimentary metagenomes.</title>
        <authorList>
            <person name="Kawai M."/>
            <person name="Futagami T."/>
            <person name="Toyoda A."/>
            <person name="Takaki Y."/>
            <person name="Nishi S."/>
            <person name="Hori S."/>
            <person name="Arai W."/>
            <person name="Tsubouchi T."/>
            <person name="Morono Y."/>
            <person name="Uchiyama I."/>
            <person name="Ito T."/>
            <person name="Fujiyama A."/>
            <person name="Inagaki F."/>
            <person name="Takami H."/>
        </authorList>
    </citation>
    <scope>NUCLEOTIDE SEQUENCE</scope>
    <source>
        <strain evidence="1">Expedition CK06-06</strain>
    </source>
</reference>
<accession>X1CIF7</accession>
<gene>
    <name evidence="1" type="ORF">S01H4_59401</name>
</gene>
<sequence>MFTAAVNYSADNGSLVVAIGDLDGDLDLDLAVANNISDNVSVLLNNGDGTFAADVTYGA</sequence>
<feature type="non-terminal residue" evidence="1">
    <location>
        <position position="59"/>
    </location>
</feature>
<dbReference type="InterPro" id="IPR028994">
    <property type="entry name" value="Integrin_alpha_N"/>
</dbReference>
<evidence type="ECO:0000313" key="1">
    <source>
        <dbReference type="EMBL" id="GAH08116.1"/>
    </source>
</evidence>
<dbReference type="SUPFAM" id="SSF69318">
    <property type="entry name" value="Integrin alpha N-terminal domain"/>
    <property type="match status" value="1"/>
</dbReference>
<organism evidence="1">
    <name type="scientific">marine sediment metagenome</name>
    <dbReference type="NCBI Taxonomy" id="412755"/>
    <lineage>
        <taxon>unclassified sequences</taxon>
        <taxon>metagenomes</taxon>
        <taxon>ecological metagenomes</taxon>
    </lineage>
</organism>
<dbReference type="EMBL" id="BART01034827">
    <property type="protein sequence ID" value="GAH08116.1"/>
    <property type="molecule type" value="Genomic_DNA"/>
</dbReference>
<dbReference type="AlphaFoldDB" id="X1CIF7"/>
<proteinExistence type="predicted"/>
<comment type="caution">
    <text evidence="1">The sequence shown here is derived from an EMBL/GenBank/DDBJ whole genome shotgun (WGS) entry which is preliminary data.</text>
</comment>
<dbReference type="Gene3D" id="2.30.30.100">
    <property type="match status" value="1"/>
</dbReference>